<dbReference type="InterPro" id="IPR024752">
    <property type="entry name" value="Myb/SANT-like_dom"/>
</dbReference>
<dbReference type="OrthoDB" id="1910266at2759"/>
<gene>
    <name evidence="3" type="ORF">RHSIM_Rhsim10G0025100</name>
</gene>
<feature type="domain" description="Myb/SANT-like" evidence="2">
    <location>
        <begin position="54"/>
        <end position="126"/>
    </location>
</feature>
<evidence type="ECO:0000313" key="4">
    <source>
        <dbReference type="Proteomes" id="UP000626092"/>
    </source>
</evidence>
<sequence length="261" mass="29302">MLSPSRGRGRGIRTSPRKAFSQPSQQPYGQQHSQQPYFSQPSLQPYTKTIDRAKWTSPLIKSLLEACAEEIEENGRAVNGFSKQAWARIVNAVMGKTGKKFEKKQLKDKHNRLNDEWRAWILVAEDKRQTGLGTEVTSHGSMWSQLHVAQFRDRGLEQEGLIDRVFRDVTGMENEAIFPGEGIEEIAEGFGESDGMSLKHGGSFPQSQEQYQTPVGKGKDPTGQTSTVGRSYSSQKRKFFDAYDAMSASFAESVDRFKSQV</sequence>
<dbReference type="PANTHER" id="PTHR31704:SF37">
    <property type="entry name" value="HEAT SHOCK PROTEIN"/>
    <property type="match status" value="1"/>
</dbReference>
<evidence type="ECO:0000256" key="1">
    <source>
        <dbReference type="SAM" id="MobiDB-lite"/>
    </source>
</evidence>
<dbReference type="EMBL" id="WJXA01000010">
    <property type="protein sequence ID" value="KAF7130231.1"/>
    <property type="molecule type" value="Genomic_DNA"/>
</dbReference>
<protein>
    <recommendedName>
        <fullName evidence="2">Myb/SANT-like domain-containing protein</fullName>
    </recommendedName>
</protein>
<evidence type="ECO:0000259" key="2">
    <source>
        <dbReference type="Pfam" id="PF12776"/>
    </source>
</evidence>
<feature type="compositionally biased region" description="Polar residues" evidence="1">
    <location>
        <begin position="204"/>
        <end position="213"/>
    </location>
</feature>
<keyword evidence="4" id="KW-1185">Reference proteome</keyword>
<evidence type="ECO:0000313" key="3">
    <source>
        <dbReference type="EMBL" id="KAF7130231.1"/>
    </source>
</evidence>
<feature type="region of interest" description="Disordered" evidence="1">
    <location>
        <begin position="1"/>
        <end position="42"/>
    </location>
</feature>
<reference evidence="3" key="1">
    <citation type="submission" date="2019-11" db="EMBL/GenBank/DDBJ databases">
        <authorList>
            <person name="Liu Y."/>
            <person name="Hou J."/>
            <person name="Li T.-Q."/>
            <person name="Guan C.-H."/>
            <person name="Wu X."/>
            <person name="Wu H.-Z."/>
            <person name="Ling F."/>
            <person name="Zhang R."/>
            <person name="Shi X.-G."/>
            <person name="Ren J.-P."/>
            <person name="Chen E.-F."/>
            <person name="Sun J.-M."/>
        </authorList>
    </citation>
    <scope>NUCLEOTIDE SEQUENCE</scope>
    <source>
        <strain evidence="3">Adult_tree_wgs_1</strain>
        <tissue evidence="3">Leaves</tissue>
    </source>
</reference>
<dbReference type="PANTHER" id="PTHR31704">
    <property type="entry name" value="MYB/SANT-LIKE DNA-BINDING DOMAIN PROTEIN-RELATED"/>
    <property type="match status" value="1"/>
</dbReference>
<name>A0A834LDU0_RHOSS</name>
<dbReference type="Proteomes" id="UP000626092">
    <property type="component" value="Unassembled WGS sequence"/>
</dbReference>
<dbReference type="Pfam" id="PF12776">
    <property type="entry name" value="Myb_DNA-bind_3"/>
    <property type="match status" value="1"/>
</dbReference>
<organism evidence="3 4">
    <name type="scientific">Rhododendron simsii</name>
    <name type="common">Sims's rhododendron</name>
    <dbReference type="NCBI Taxonomy" id="118357"/>
    <lineage>
        <taxon>Eukaryota</taxon>
        <taxon>Viridiplantae</taxon>
        <taxon>Streptophyta</taxon>
        <taxon>Embryophyta</taxon>
        <taxon>Tracheophyta</taxon>
        <taxon>Spermatophyta</taxon>
        <taxon>Magnoliopsida</taxon>
        <taxon>eudicotyledons</taxon>
        <taxon>Gunneridae</taxon>
        <taxon>Pentapetalae</taxon>
        <taxon>asterids</taxon>
        <taxon>Ericales</taxon>
        <taxon>Ericaceae</taxon>
        <taxon>Ericoideae</taxon>
        <taxon>Rhodoreae</taxon>
        <taxon>Rhododendron</taxon>
    </lineage>
</organism>
<proteinExistence type="predicted"/>
<feature type="compositionally biased region" description="Polar residues" evidence="1">
    <location>
        <begin position="222"/>
        <end position="232"/>
    </location>
</feature>
<comment type="caution">
    <text evidence="3">The sequence shown here is derived from an EMBL/GenBank/DDBJ whole genome shotgun (WGS) entry which is preliminary data.</text>
</comment>
<dbReference type="AlphaFoldDB" id="A0A834LDU0"/>
<feature type="region of interest" description="Disordered" evidence="1">
    <location>
        <begin position="194"/>
        <end position="232"/>
    </location>
</feature>
<accession>A0A834LDU0</accession>
<feature type="compositionally biased region" description="Low complexity" evidence="1">
    <location>
        <begin position="21"/>
        <end position="36"/>
    </location>
</feature>